<evidence type="ECO:0000256" key="2">
    <source>
        <dbReference type="ARBA" id="ARBA00022448"/>
    </source>
</evidence>
<evidence type="ECO:0000256" key="4">
    <source>
        <dbReference type="ARBA" id="ARBA00022741"/>
    </source>
</evidence>
<evidence type="ECO:0000256" key="6">
    <source>
        <dbReference type="ARBA" id="ARBA00022967"/>
    </source>
</evidence>
<proteinExistence type="inferred from homology"/>
<keyword evidence="5 10" id="KW-0067">ATP-binding</keyword>
<keyword evidence="6" id="KW-1278">Translocase</keyword>
<dbReference type="SMART" id="SM00382">
    <property type="entry name" value="AAA"/>
    <property type="match status" value="1"/>
</dbReference>
<dbReference type="InterPro" id="IPR017871">
    <property type="entry name" value="ABC_transporter-like_CS"/>
</dbReference>
<comment type="caution">
    <text evidence="10">The sequence shown here is derived from an EMBL/GenBank/DDBJ whole genome shotgun (WGS) entry which is preliminary data.</text>
</comment>
<dbReference type="PROSITE" id="PS00211">
    <property type="entry name" value="ABC_TRANSPORTER_1"/>
    <property type="match status" value="1"/>
</dbReference>
<dbReference type="RefSeq" id="WP_105221426.1">
    <property type="nucleotide sequence ID" value="NZ_CAWNSU010000093.1"/>
</dbReference>
<dbReference type="Proteomes" id="UP000441797">
    <property type="component" value="Unassembled WGS sequence"/>
</dbReference>
<keyword evidence="3" id="KW-1003">Cell membrane</keyword>
<gene>
    <name evidence="10" type="ORF">BWI75_25155</name>
</gene>
<dbReference type="GO" id="GO:0016887">
    <property type="term" value="F:ATP hydrolysis activity"/>
    <property type="evidence" value="ECO:0007669"/>
    <property type="project" value="InterPro"/>
</dbReference>
<evidence type="ECO:0000313" key="10">
    <source>
        <dbReference type="EMBL" id="MUL39469.1"/>
    </source>
</evidence>
<comment type="subcellular location">
    <subcellularLocation>
        <location evidence="1">Cell membrane</location>
        <topology evidence="1">Peripheral membrane protein</topology>
        <orientation evidence="1">Cytoplasmic side</orientation>
    </subcellularLocation>
</comment>
<evidence type="ECO:0000256" key="1">
    <source>
        <dbReference type="ARBA" id="ARBA00004413"/>
    </source>
</evidence>
<dbReference type="OrthoDB" id="538665at2"/>
<dbReference type="GO" id="GO:0005886">
    <property type="term" value="C:plasma membrane"/>
    <property type="evidence" value="ECO:0007669"/>
    <property type="project" value="UniProtKB-SubCell"/>
</dbReference>
<sequence>MTDIMVQAKGVKKRFGNMVALRSIDLAVPAGSVLGVLGPNGAGKTTTINCLTTLLKPDAGWAAIAGYDVVKQPAAVRALIAVTGQFAAVDEELTARENLILFGRLLRLSARQAAHRATELLEQFDLLEASKRRVKEFSGGMRRRLDLAASIVAEPLVLFLDEPTTGLDPRSRRQLWEMVRALQARGITILLTTQYLEEADELANRIVVIDRGTVIAEGTSDDLKNRVGGTFCELELADPKDEMQVRQLLTDLGDLQGKGSTLTLPAPDGVATLSEVVQRVSSIGIVLSDISLRRPSLDDVFFALTGHATGDEAS</sequence>
<keyword evidence="11" id="KW-1185">Reference proteome</keyword>
<evidence type="ECO:0000256" key="3">
    <source>
        <dbReference type="ARBA" id="ARBA00022475"/>
    </source>
</evidence>
<dbReference type="GO" id="GO:0005524">
    <property type="term" value="F:ATP binding"/>
    <property type="evidence" value="ECO:0007669"/>
    <property type="project" value="UniProtKB-KW"/>
</dbReference>
<dbReference type="EMBL" id="NAPY01000084">
    <property type="protein sequence ID" value="MUL39469.1"/>
    <property type="molecule type" value="Genomic_DNA"/>
</dbReference>
<dbReference type="AlphaFoldDB" id="A0A6N8G328"/>
<dbReference type="GO" id="GO:1900753">
    <property type="term" value="P:doxorubicin transport"/>
    <property type="evidence" value="ECO:0007669"/>
    <property type="project" value="InterPro"/>
</dbReference>
<name>A0A6N8G328_9CHRO</name>
<dbReference type="PROSITE" id="PS50893">
    <property type="entry name" value="ABC_TRANSPORTER_2"/>
    <property type="match status" value="1"/>
</dbReference>
<protein>
    <submittedName>
        <fullName evidence="10">Daunorubicin/doxorubicin resistance ABC transporter ATP-binding protein DrrA</fullName>
    </submittedName>
</protein>
<dbReference type="SUPFAM" id="SSF52540">
    <property type="entry name" value="P-loop containing nucleoside triphosphate hydrolases"/>
    <property type="match status" value="1"/>
</dbReference>
<dbReference type="Gene3D" id="3.40.50.300">
    <property type="entry name" value="P-loop containing nucleotide triphosphate hydrolases"/>
    <property type="match status" value="1"/>
</dbReference>
<evidence type="ECO:0000313" key="11">
    <source>
        <dbReference type="Proteomes" id="UP000441797"/>
    </source>
</evidence>
<evidence type="ECO:0000256" key="8">
    <source>
        <dbReference type="ARBA" id="ARBA00049985"/>
    </source>
</evidence>
<keyword evidence="7" id="KW-0472">Membrane</keyword>
<keyword evidence="2" id="KW-0813">Transport</keyword>
<dbReference type="InterPro" id="IPR003593">
    <property type="entry name" value="AAA+_ATPase"/>
</dbReference>
<organism evidence="10 11">
    <name type="scientific">Gloeocapsopsis dulcis AAB1 = 1H9</name>
    <dbReference type="NCBI Taxonomy" id="1433147"/>
    <lineage>
        <taxon>Bacteria</taxon>
        <taxon>Bacillati</taxon>
        <taxon>Cyanobacteriota</taxon>
        <taxon>Cyanophyceae</taxon>
        <taxon>Oscillatoriophycideae</taxon>
        <taxon>Chroococcales</taxon>
        <taxon>Chroococcaceae</taxon>
        <taxon>Gloeocapsopsis</taxon>
        <taxon>Gloeocapsopsis dulcis</taxon>
    </lineage>
</organism>
<reference evidence="10 11" key="1">
    <citation type="journal article" date="2019" name="Front. Microbiol.">
        <title>Genomic Features for Desiccation Tolerance and Sugar Biosynthesis in the Extremophile Gloeocapsopsis sp. UTEX B3054.</title>
        <authorList>
            <person name="Urrejola C."/>
            <person name="Alcorta J."/>
            <person name="Salas L."/>
            <person name="Vasquez M."/>
            <person name="Polz M.F."/>
            <person name="Vicuna R."/>
            <person name="Diez B."/>
        </authorList>
    </citation>
    <scope>NUCLEOTIDE SEQUENCE [LARGE SCALE GENOMIC DNA]</scope>
    <source>
        <strain evidence="10 11">1H9</strain>
    </source>
</reference>
<keyword evidence="4" id="KW-0547">Nucleotide-binding</keyword>
<dbReference type="PANTHER" id="PTHR42711">
    <property type="entry name" value="ABC TRANSPORTER ATP-BINDING PROTEIN"/>
    <property type="match status" value="1"/>
</dbReference>
<dbReference type="InterPro" id="IPR003439">
    <property type="entry name" value="ABC_transporter-like_ATP-bd"/>
</dbReference>
<dbReference type="FunFam" id="3.40.50.300:FF:000589">
    <property type="entry name" value="ABC transporter, ATP-binding subunit"/>
    <property type="match status" value="1"/>
</dbReference>
<dbReference type="InterPro" id="IPR050763">
    <property type="entry name" value="ABC_transporter_ATP-binding"/>
</dbReference>
<evidence type="ECO:0000256" key="7">
    <source>
        <dbReference type="ARBA" id="ARBA00023136"/>
    </source>
</evidence>
<dbReference type="InterPro" id="IPR005894">
    <property type="entry name" value="DrrA"/>
</dbReference>
<dbReference type="Pfam" id="PF00005">
    <property type="entry name" value="ABC_tran"/>
    <property type="match status" value="1"/>
</dbReference>
<dbReference type="GO" id="GO:0043215">
    <property type="term" value="P:daunorubicin transport"/>
    <property type="evidence" value="ECO:0007669"/>
    <property type="project" value="InterPro"/>
</dbReference>
<evidence type="ECO:0000256" key="5">
    <source>
        <dbReference type="ARBA" id="ARBA00022840"/>
    </source>
</evidence>
<accession>A0A6N8G328</accession>
<comment type="similarity">
    <text evidence="8">Belongs to the ABC transporter superfamily. Drug exporter-1 (DrugE1) (TC 3.A.1.105) family.</text>
</comment>
<dbReference type="NCBIfam" id="TIGR01188">
    <property type="entry name" value="drrA"/>
    <property type="match status" value="1"/>
</dbReference>
<dbReference type="PANTHER" id="PTHR42711:SF19">
    <property type="entry name" value="DOXORUBICIN RESISTANCE ATP-BINDING PROTEIN DRRA"/>
    <property type="match status" value="1"/>
</dbReference>
<evidence type="ECO:0000259" key="9">
    <source>
        <dbReference type="PROSITE" id="PS50893"/>
    </source>
</evidence>
<dbReference type="InterPro" id="IPR027417">
    <property type="entry name" value="P-loop_NTPase"/>
</dbReference>
<feature type="domain" description="ABC transporter" evidence="9">
    <location>
        <begin position="6"/>
        <end position="236"/>
    </location>
</feature>